<dbReference type="InterPro" id="IPR034660">
    <property type="entry name" value="DinB/YfiT-like"/>
</dbReference>
<gene>
    <name evidence="1" type="ORF">EV199_5549</name>
</gene>
<protein>
    <submittedName>
        <fullName evidence="1">Uncharacterized protein DUF1572</fullName>
    </submittedName>
</protein>
<proteinExistence type="predicted"/>
<evidence type="ECO:0000313" key="1">
    <source>
        <dbReference type="EMBL" id="RZS67163.1"/>
    </source>
</evidence>
<sequence>MITPILIQLFEEGLTKLADEINQYPDDASLWIPLEGISNPGGNLCLHLNGNLQHFLGAVLNDSGYVRNRDAEFSLKNISKKKLLDEVEATKMNVRDTLEQLSKKTLEKDYPIQVLGEPRSTEHFLVYLLAHLNYHIGQINYHRRLATTKVAAPQA</sequence>
<dbReference type="AlphaFoldDB" id="A0A4Q7MHZ4"/>
<name>A0A4Q7MHZ4_9BACT</name>
<comment type="caution">
    <text evidence="1">The sequence shown here is derived from an EMBL/GenBank/DDBJ whole genome shotgun (WGS) entry which is preliminary data.</text>
</comment>
<dbReference type="Pfam" id="PF07609">
    <property type="entry name" value="DUF1572"/>
    <property type="match status" value="1"/>
</dbReference>
<evidence type="ECO:0000313" key="2">
    <source>
        <dbReference type="Proteomes" id="UP000293874"/>
    </source>
</evidence>
<reference evidence="1 2" key="1">
    <citation type="submission" date="2019-02" db="EMBL/GenBank/DDBJ databases">
        <title>Genomic Encyclopedia of Type Strains, Phase IV (KMG-IV): sequencing the most valuable type-strain genomes for metagenomic binning, comparative biology and taxonomic classification.</title>
        <authorList>
            <person name="Goeker M."/>
        </authorList>
    </citation>
    <scope>NUCLEOTIDE SEQUENCE [LARGE SCALE GENOMIC DNA]</scope>
    <source>
        <strain evidence="1 2">DSM 18116</strain>
    </source>
</reference>
<dbReference type="Gene3D" id="1.20.120.450">
    <property type="entry name" value="dinb family like domain"/>
    <property type="match status" value="1"/>
</dbReference>
<dbReference type="EMBL" id="SGXA01000004">
    <property type="protein sequence ID" value="RZS67163.1"/>
    <property type="molecule type" value="Genomic_DNA"/>
</dbReference>
<dbReference type="Proteomes" id="UP000293874">
    <property type="component" value="Unassembled WGS sequence"/>
</dbReference>
<dbReference type="InterPro" id="IPR011466">
    <property type="entry name" value="DUF1572"/>
</dbReference>
<dbReference type="SUPFAM" id="SSF109854">
    <property type="entry name" value="DinB/YfiT-like putative metalloenzymes"/>
    <property type="match status" value="1"/>
</dbReference>
<accession>A0A4Q7MHZ4</accession>
<dbReference type="RefSeq" id="WP_130544035.1">
    <property type="nucleotide sequence ID" value="NZ_CP042431.1"/>
</dbReference>
<dbReference type="OrthoDB" id="893570at2"/>
<keyword evidence="2" id="KW-1185">Reference proteome</keyword>
<organism evidence="1 2">
    <name type="scientific">Pseudobacter ginsenosidimutans</name>
    <dbReference type="NCBI Taxonomy" id="661488"/>
    <lineage>
        <taxon>Bacteria</taxon>
        <taxon>Pseudomonadati</taxon>
        <taxon>Bacteroidota</taxon>
        <taxon>Chitinophagia</taxon>
        <taxon>Chitinophagales</taxon>
        <taxon>Chitinophagaceae</taxon>
        <taxon>Pseudobacter</taxon>
    </lineage>
</organism>